<keyword evidence="1" id="KW-0812">Transmembrane</keyword>
<evidence type="ECO:0000256" key="1">
    <source>
        <dbReference type="SAM" id="Phobius"/>
    </source>
</evidence>
<evidence type="ECO:0000313" key="2">
    <source>
        <dbReference type="EMBL" id="GGL44449.1"/>
    </source>
</evidence>
<comment type="caution">
    <text evidence="2">The sequence shown here is derived from an EMBL/GenBank/DDBJ whole genome shotgun (WGS) entry which is preliminary data.</text>
</comment>
<accession>A0A917RZD9</accession>
<evidence type="ECO:0008006" key="4">
    <source>
        <dbReference type="Google" id="ProtNLM"/>
    </source>
</evidence>
<dbReference type="RefSeq" id="WP_189094665.1">
    <property type="nucleotide sequence ID" value="NZ_BMMH01000036.1"/>
</dbReference>
<reference evidence="2" key="2">
    <citation type="submission" date="2020-09" db="EMBL/GenBank/DDBJ databases">
        <authorList>
            <person name="Sun Q."/>
            <person name="Zhou Y."/>
        </authorList>
    </citation>
    <scope>NUCLEOTIDE SEQUENCE</scope>
    <source>
        <strain evidence="2">CGMCC 4.3508</strain>
    </source>
</reference>
<dbReference type="EMBL" id="BMMH01000036">
    <property type="protein sequence ID" value="GGL44449.1"/>
    <property type="molecule type" value="Genomic_DNA"/>
</dbReference>
<evidence type="ECO:0000313" key="3">
    <source>
        <dbReference type="Proteomes" id="UP000638263"/>
    </source>
</evidence>
<keyword evidence="1" id="KW-0472">Membrane</keyword>
<keyword evidence="3" id="KW-1185">Reference proteome</keyword>
<dbReference type="AlphaFoldDB" id="A0A917RZD9"/>
<proteinExistence type="predicted"/>
<feature type="transmembrane region" description="Helical" evidence="1">
    <location>
        <begin position="40"/>
        <end position="61"/>
    </location>
</feature>
<sequence length="148" mass="16022">MSLGDAFGLTDTPNFLPGYHGSDGDTRYPSPRSLRSMGAALIDLVLLVGPILALSVLVVVVEMPRTYSYSLLPIPLVIIGGNRILLRKWVHASVGELIFGLVEIRGRDGAWPGWGDLLSGRAAGRDGVPNIVSVRRCDIRSRGRESDR</sequence>
<keyword evidence="1" id="KW-1133">Transmembrane helix</keyword>
<reference evidence="2" key="1">
    <citation type="journal article" date="2014" name="Int. J. Syst. Evol. Microbiol.">
        <title>Complete genome sequence of Corynebacterium casei LMG S-19264T (=DSM 44701T), isolated from a smear-ripened cheese.</title>
        <authorList>
            <consortium name="US DOE Joint Genome Institute (JGI-PGF)"/>
            <person name="Walter F."/>
            <person name="Albersmeier A."/>
            <person name="Kalinowski J."/>
            <person name="Ruckert C."/>
        </authorList>
    </citation>
    <scope>NUCLEOTIDE SEQUENCE</scope>
    <source>
        <strain evidence="2">CGMCC 4.3508</strain>
    </source>
</reference>
<protein>
    <recommendedName>
        <fullName evidence="4">RDD domain-containing protein</fullName>
    </recommendedName>
</protein>
<organism evidence="2 3">
    <name type="scientific">Nocardia jinanensis</name>
    <dbReference type="NCBI Taxonomy" id="382504"/>
    <lineage>
        <taxon>Bacteria</taxon>
        <taxon>Bacillati</taxon>
        <taxon>Actinomycetota</taxon>
        <taxon>Actinomycetes</taxon>
        <taxon>Mycobacteriales</taxon>
        <taxon>Nocardiaceae</taxon>
        <taxon>Nocardia</taxon>
    </lineage>
</organism>
<dbReference type="Proteomes" id="UP000638263">
    <property type="component" value="Unassembled WGS sequence"/>
</dbReference>
<gene>
    <name evidence="2" type="ORF">GCM10011588_68990</name>
</gene>
<name>A0A917RZD9_9NOCA</name>